<reference evidence="6 7" key="1">
    <citation type="submission" date="2018-08" db="EMBL/GenBank/DDBJ databases">
        <title>A genome reference for cultivated species of the human gut microbiota.</title>
        <authorList>
            <person name="Zou Y."/>
            <person name="Xue W."/>
            <person name="Luo G."/>
        </authorList>
    </citation>
    <scope>NUCLEOTIDE SEQUENCE [LARGE SCALE GENOMIC DNA]</scope>
    <source>
        <strain evidence="6 7">AM42-38</strain>
    </source>
</reference>
<dbReference type="Gene3D" id="3.20.20.80">
    <property type="entry name" value="Glycosidases"/>
    <property type="match status" value="1"/>
</dbReference>
<dbReference type="Pfam" id="PF00704">
    <property type="entry name" value="Glyco_hydro_18"/>
    <property type="match status" value="1"/>
</dbReference>
<evidence type="ECO:0000256" key="2">
    <source>
        <dbReference type="ARBA" id="ARBA00012729"/>
    </source>
</evidence>
<dbReference type="PANTHER" id="PTHR11177:SF317">
    <property type="entry name" value="CHITINASE 12-RELATED"/>
    <property type="match status" value="1"/>
</dbReference>
<dbReference type="Gene3D" id="3.10.50.10">
    <property type="match status" value="1"/>
</dbReference>
<evidence type="ECO:0000313" key="6">
    <source>
        <dbReference type="EMBL" id="RHA73727.1"/>
    </source>
</evidence>
<organism evidence="6 7">
    <name type="scientific">Phocaeicola coprophilus</name>
    <dbReference type="NCBI Taxonomy" id="387090"/>
    <lineage>
        <taxon>Bacteria</taxon>
        <taxon>Pseudomonadati</taxon>
        <taxon>Bacteroidota</taxon>
        <taxon>Bacteroidia</taxon>
        <taxon>Bacteroidales</taxon>
        <taxon>Bacteroidaceae</taxon>
        <taxon>Phocaeicola</taxon>
    </lineage>
</organism>
<dbReference type="GO" id="GO:0008843">
    <property type="term" value="F:endochitinase activity"/>
    <property type="evidence" value="ECO:0007669"/>
    <property type="project" value="UniProtKB-EC"/>
</dbReference>
<dbReference type="InterPro" id="IPR011583">
    <property type="entry name" value="Chitinase_II/V-like_cat"/>
</dbReference>
<keyword evidence="4" id="KW-0732">Signal</keyword>
<evidence type="ECO:0000313" key="7">
    <source>
        <dbReference type="Proteomes" id="UP000283855"/>
    </source>
</evidence>
<dbReference type="SUPFAM" id="SSF51445">
    <property type="entry name" value="(Trans)glycosidases"/>
    <property type="match status" value="1"/>
</dbReference>
<dbReference type="PANTHER" id="PTHR11177">
    <property type="entry name" value="CHITINASE"/>
    <property type="match status" value="1"/>
</dbReference>
<evidence type="ECO:0000259" key="5">
    <source>
        <dbReference type="PROSITE" id="PS51910"/>
    </source>
</evidence>
<evidence type="ECO:0000256" key="3">
    <source>
        <dbReference type="ARBA" id="ARBA00023024"/>
    </source>
</evidence>
<dbReference type="GO" id="GO:0008061">
    <property type="term" value="F:chitin binding"/>
    <property type="evidence" value="ECO:0007669"/>
    <property type="project" value="InterPro"/>
</dbReference>
<accession>A0A413SWQ4</accession>
<dbReference type="GO" id="GO:0005975">
    <property type="term" value="P:carbohydrate metabolic process"/>
    <property type="evidence" value="ECO:0007669"/>
    <property type="project" value="InterPro"/>
</dbReference>
<sequence length="362" mass="42598">MRTFILLLLMQLVSLPFSYARQPEHSTYLVAHDLKSLDYVRQIDYAQFDYIYLMAAPNWKEYDFSKSGEEIIRDLVTNHAFRKDQGVDVIRELIAQARACQTKVLLSFAGEGFRERVEDPALRAKFVDFMVAFIDKYDFDGIEVDWETAVTLPLHEVFVKDIREKLNVLESRKNRKMYLTTALHSWQRYSKELAEKVSRSLDWINIMTYDMGGGIWGNVPTHNTPLDRIITDLKAWEMFDKSKLCIGLANYGFFYKGIKPGQKIEGKLDKYGRYIGYNEAMAVFSSDWKEVKDPQAKVSYFINEKQQEFITLETKETIRTKAEWVKENGFRGAFWWEFSYDEILPDSKDGKIRHHLIDEIKW</sequence>
<gene>
    <name evidence="6" type="ORF">DW921_12090</name>
</gene>
<dbReference type="InterPro" id="IPR029070">
    <property type="entry name" value="Chitinase_insertion_sf"/>
</dbReference>
<evidence type="ECO:0000256" key="1">
    <source>
        <dbReference type="ARBA" id="ARBA00000822"/>
    </source>
</evidence>
<keyword evidence="3" id="KW-0146">Chitin degradation</keyword>
<comment type="catalytic activity">
    <reaction evidence="1">
        <text>Random endo-hydrolysis of N-acetyl-beta-D-glucosaminide (1-&gt;4)-beta-linkages in chitin and chitodextrins.</text>
        <dbReference type="EC" id="3.2.1.14"/>
    </reaction>
</comment>
<feature type="domain" description="GH18" evidence="5">
    <location>
        <begin position="34"/>
        <end position="354"/>
    </location>
</feature>
<dbReference type="RefSeq" id="WP_118400809.1">
    <property type="nucleotide sequence ID" value="NZ_CABJGD010000031.1"/>
</dbReference>
<dbReference type="EMBL" id="QSFT01000031">
    <property type="protein sequence ID" value="RHA73727.1"/>
    <property type="molecule type" value="Genomic_DNA"/>
</dbReference>
<dbReference type="InterPro" id="IPR017853">
    <property type="entry name" value="GH"/>
</dbReference>
<dbReference type="SMART" id="SM00636">
    <property type="entry name" value="Glyco_18"/>
    <property type="match status" value="1"/>
</dbReference>
<dbReference type="InterPro" id="IPR050314">
    <property type="entry name" value="Glycosyl_Hydrlase_18"/>
</dbReference>
<dbReference type="InterPro" id="IPR001223">
    <property type="entry name" value="Glyco_hydro18_cat"/>
</dbReference>
<keyword evidence="3" id="KW-0624">Polysaccharide degradation</keyword>
<proteinExistence type="predicted"/>
<comment type="caution">
    <text evidence="6">The sequence shown here is derived from an EMBL/GenBank/DDBJ whole genome shotgun (WGS) entry which is preliminary data.</text>
</comment>
<dbReference type="GO" id="GO:0006032">
    <property type="term" value="P:chitin catabolic process"/>
    <property type="evidence" value="ECO:0007669"/>
    <property type="project" value="UniProtKB-KW"/>
</dbReference>
<name>A0A413SWQ4_9BACT</name>
<dbReference type="PROSITE" id="PS51910">
    <property type="entry name" value="GH18_2"/>
    <property type="match status" value="1"/>
</dbReference>
<feature type="chain" id="PRO_5019227853" description="chitinase" evidence="4">
    <location>
        <begin position="21"/>
        <end position="362"/>
    </location>
</feature>
<dbReference type="Proteomes" id="UP000283855">
    <property type="component" value="Unassembled WGS sequence"/>
</dbReference>
<protein>
    <recommendedName>
        <fullName evidence="2">chitinase</fullName>
        <ecNumber evidence="2">3.2.1.14</ecNumber>
    </recommendedName>
</protein>
<feature type="signal peptide" evidence="4">
    <location>
        <begin position="1"/>
        <end position="20"/>
    </location>
</feature>
<dbReference type="AlphaFoldDB" id="A0A413SWQ4"/>
<keyword evidence="3" id="KW-0119">Carbohydrate metabolism</keyword>
<evidence type="ECO:0000256" key="4">
    <source>
        <dbReference type="SAM" id="SignalP"/>
    </source>
</evidence>
<dbReference type="EC" id="3.2.1.14" evidence="2"/>